<name>A0A4V1S185_FUSOX</name>
<sequence length="49" mass="5703">MVAQWIIYAWKATSQASQASPKITIHQDVSRPSERFTFWMQTTVYIVQA</sequence>
<reference evidence="1 2" key="1">
    <citation type="submission" date="2016-12" db="EMBL/GenBank/DDBJ databases">
        <title>Draft genome sequence of Fusarium oxysporum causing rot on Narcissus.</title>
        <authorList>
            <person name="Armitage A.D."/>
            <person name="Taylor A."/>
            <person name="Clarkson J.P."/>
            <person name="Harrison R.J."/>
            <person name="Jackson A.C."/>
        </authorList>
    </citation>
    <scope>NUCLEOTIDE SEQUENCE [LARGE SCALE GENOMIC DNA]</scope>
    <source>
        <strain evidence="1 2">N139</strain>
    </source>
</reference>
<organism evidence="1 2">
    <name type="scientific">Fusarium oxysporum f. sp. narcissi</name>
    <dbReference type="NCBI Taxonomy" id="451672"/>
    <lineage>
        <taxon>Eukaryota</taxon>
        <taxon>Fungi</taxon>
        <taxon>Dikarya</taxon>
        <taxon>Ascomycota</taxon>
        <taxon>Pezizomycotina</taxon>
        <taxon>Sordariomycetes</taxon>
        <taxon>Hypocreomycetidae</taxon>
        <taxon>Hypocreales</taxon>
        <taxon>Nectriaceae</taxon>
        <taxon>Fusarium</taxon>
        <taxon>Fusarium oxysporum species complex</taxon>
    </lineage>
</organism>
<evidence type="ECO:0000313" key="1">
    <source>
        <dbReference type="EMBL" id="RYC91229.1"/>
    </source>
</evidence>
<evidence type="ECO:0000313" key="2">
    <source>
        <dbReference type="Proteomes" id="UP000290540"/>
    </source>
</evidence>
<comment type="caution">
    <text evidence="1">The sequence shown here is derived from an EMBL/GenBank/DDBJ whole genome shotgun (WGS) entry which is preliminary data.</text>
</comment>
<dbReference type="AlphaFoldDB" id="A0A4V1S185"/>
<gene>
    <name evidence="1" type="ORF">BFJ63_vAg5817</name>
</gene>
<proteinExistence type="predicted"/>
<accession>A0A4V1S185</accession>
<dbReference type="EMBL" id="MQTW01000033">
    <property type="protein sequence ID" value="RYC91229.1"/>
    <property type="molecule type" value="Genomic_DNA"/>
</dbReference>
<dbReference type="Proteomes" id="UP000290540">
    <property type="component" value="Unassembled WGS sequence"/>
</dbReference>
<protein>
    <submittedName>
        <fullName evidence="1">Uncharacterized protein</fullName>
    </submittedName>
</protein>